<feature type="compositionally biased region" description="Basic and acidic residues" evidence="1">
    <location>
        <begin position="1"/>
        <end position="16"/>
    </location>
</feature>
<dbReference type="AlphaFoldDB" id="A0A4Z2FZA0"/>
<sequence length="87" mass="9486">MYEKSQVPGDRERTLPLKDTVLPPAAQSQNSELSVAVRVATRGQHFSSHRHQSAQIQYRPGPWRSVFPGPPSHGGRKAETGAPDLGS</sequence>
<accession>A0A4Z2FZA0</accession>
<organism evidence="2 3">
    <name type="scientific">Liparis tanakae</name>
    <name type="common">Tanaka's snailfish</name>
    <dbReference type="NCBI Taxonomy" id="230148"/>
    <lineage>
        <taxon>Eukaryota</taxon>
        <taxon>Metazoa</taxon>
        <taxon>Chordata</taxon>
        <taxon>Craniata</taxon>
        <taxon>Vertebrata</taxon>
        <taxon>Euteleostomi</taxon>
        <taxon>Actinopterygii</taxon>
        <taxon>Neopterygii</taxon>
        <taxon>Teleostei</taxon>
        <taxon>Neoteleostei</taxon>
        <taxon>Acanthomorphata</taxon>
        <taxon>Eupercaria</taxon>
        <taxon>Perciformes</taxon>
        <taxon>Cottioidei</taxon>
        <taxon>Cottales</taxon>
        <taxon>Liparidae</taxon>
        <taxon>Liparis</taxon>
    </lineage>
</organism>
<dbReference type="EMBL" id="SRLO01000813">
    <property type="protein sequence ID" value="TNN46023.1"/>
    <property type="molecule type" value="Genomic_DNA"/>
</dbReference>
<proteinExistence type="predicted"/>
<dbReference type="Proteomes" id="UP000314294">
    <property type="component" value="Unassembled WGS sequence"/>
</dbReference>
<gene>
    <name evidence="2" type="ORF">EYF80_043779</name>
</gene>
<comment type="caution">
    <text evidence="2">The sequence shown here is derived from an EMBL/GenBank/DDBJ whole genome shotgun (WGS) entry which is preliminary data.</text>
</comment>
<evidence type="ECO:0000313" key="2">
    <source>
        <dbReference type="EMBL" id="TNN46023.1"/>
    </source>
</evidence>
<protein>
    <submittedName>
        <fullName evidence="2">Uncharacterized protein</fullName>
    </submittedName>
</protein>
<keyword evidence="3" id="KW-1185">Reference proteome</keyword>
<evidence type="ECO:0000256" key="1">
    <source>
        <dbReference type="SAM" id="MobiDB-lite"/>
    </source>
</evidence>
<name>A0A4Z2FZA0_9TELE</name>
<feature type="region of interest" description="Disordered" evidence="1">
    <location>
        <begin position="1"/>
        <end position="87"/>
    </location>
</feature>
<reference evidence="2 3" key="1">
    <citation type="submission" date="2019-03" db="EMBL/GenBank/DDBJ databases">
        <title>First draft genome of Liparis tanakae, snailfish: a comprehensive survey of snailfish specific genes.</title>
        <authorList>
            <person name="Kim W."/>
            <person name="Song I."/>
            <person name="Jeong J.-H."/>
            <person name="Kim D."/>
            <person name="Kim S."/>
            <person name="Ryu S."/>
            <person name="Song J.Y."/>
            <person name="Lee S.K."/>
        </authorList>
    </citation>
    <scope>NUCLEOTIDE SEQUENCE [LARGE SCALE GENOMIC DNA]</scope>
    <source>
        <tissue evidence="2">Muscle</tissue>
    </source>
</reference>
<evidence type="ECO:0000313" key="3">
    <source>
        <dbReference type="Proteomes" id="UP000314294"/>
    </source>
</evidence>